<evidence type="ECO:0000256" key="3">
    <source>
        <dbReference type="ARBA" id="ARBA00022475"/>
    </source>
</evidence>
<evidence type="ECO:0000256" key="4">
    <source>
        <dbReference type="ARBA" id="ARBA00022692"/>
    </source>
</evidence>
<evidence type="ECO:0000256" key="10">
    <source>
        <dbReference type="ARBA" id="ARBA00023180"/>
    </source>
</evidence>
<keyword evidence="8" id="KW-1015">Disulfide bond</keyword>
<dbReference type="GO" id="GO:0005886">
    <property type="term" value="C:plasma membrane"/>
    <property type="evidence" value="ECO:0007669"/>
    <property type="project" value="UniProtKB-SubCell"/>
</dbReference>
<feature type="transmembrane region" description="Helical" evidence="13">
    <location>
        <begin position="82"/>
        <end position="108"/>
    </location>
</feature>
<evidence type="ECO:0000256" key="6">
    <source>
        <dbReference type="ARBA" id="ARBA00023040"/>
    </source>
</evidence>
<organism evidence="15 16">
    <name type="scientific">Sinocyclocheilus grahami</name>
    <name type="common">Dianchi golden-line fish</name>
    <name type="synonym">Barbus grahami</name>
    <dbReference type="NCBI Taxonomy" id="75366"/>
    <lineage>
        <taxon>Eukaryota</taxon>
        <taxon>Metazoa</taxon>
        <taxon>Chordata</taxon>
        <taxon>Craniata</taxon>
        <taxon>Vertebrata</taxon>
        <taxon>Euteleostomi</taxon>
        <taxon>Actinopterygii</taxon>
        <taxon>Neopterygii</taxon>
        <taxon>Teleostei</taxon>
        <taxon>Ostariophysi</taxon>
        <taxon>Cypriniformes</taxon>
        <taxon>Cyprinidae</taxon>
        <taxon>Cyprininae</taxon>
        <taxon>Sinocyclocheilus</taxon>
    </lineage>
</organism>
<keyword evidence="6 12" id="KW-0297">G-protein coupled receptor</keyword>
<dbReference type="InterPro" id="IPR017452">
    <property type="entry name" value="GPCR_Rhodpsn_7TM"/>
</dbReference>
<dbReference type="PRINTS" id="PR00237">
    <property type="entry name" value="GPCRRHODOPSN"/>
</dbReference>
<feature type="domain" description="G-protein coupled receptors family 1 profile" evidence="14">
    <location>
        <begin position="100"/>
        <end position="369"/>
    </location>
</feature>
<dbReference type="InterPro" id="IPR005390">
    <property type="entry name" value="NeuromedU_rcpt"/>
</dbReference>
<dbReference type="Proteomes" id="UP000472262">
    <property type="component" value="Unassembled WGS sequence"/>
</dbReference>
<dbReference type="PROSITE" id="PS50262">
    <property type="entry name" value="G_PROTEIN_RECEP_F1_2"/>
    <property type="match status" value="1"/>
</dbReference>
<protein>
    <submittedName>
        <fullName evidence="15">Neuromedin U receptor 1</fullName>
    </submittedName>
</protein>
<sequence length="428" mass="48745">MSHYLKLARAKQFSSTNIHFSSLGTVFFVHSKNAGLFQPNFGSSWCSTREDDCHNRTASQSDLCLSRSAYLEKYLGPCRSPFFLPTCITYLLIFVVGVLGNSLTCIVIARHRVMRTTTNYYLFSLAISDLLVLLLGLPLELYELWSNYPFLFGVAGCYFKTCLFETVCFASVLNVTALSAERYRAVVRPLHAKHMVTHAHAKRVILVLWAVSLLCALPNTSLHGVEMLKPRFGLTFPNSGVCIVVHDRWIYNLLVQVTALLFFILPMLAITVLYVLIGLQLHRERECFDSKIGLNQDGVNQRARHRQVTKMLCALVIVFGICWAPFHIDRVMWSYIDDWTAENHHVFEYVHLLSGVFFYLSSVVNPILYNLMSSRFREMFREVVCQKDHRQLSISKVTLRSVVSASFSASNSVSFSVKFNPRGLPHTL</sequence>
<evidence type="ECO:0000256" key="5">
    <source>
        <dbReference type="ARBA" id="ARBA00022989"/>
    </source>
</evidence>
<evidence type="ECO:0000256" key="7">
    <source>
        <dbReference type="ARBA" id="ARBA00023136"/>
    </source>
</evidence>
<evidence type="ECO:0000256" key="2">
    <source>
        <dbReference type="ARBA" id="ARBA00004651"/>
    </source>
</evidence>
<feature type="transmembrane region" description="Helical" evidence="13">
    <location>
        <begin position="348"/>
        <end position="371"/>
    </location>
</feature>
<evidence type="ECO:0000256" key="13">
    <source>
        <dbReference type="SAM" id="Phobius"/>
    </source>
</evidence>
<comment type="similarity">
    <text evidence="12">Belongs to the G-protein coupled receptor 1 family.</text>
</comment>
<dbReference type="Pfam" id="PF00001">
    <property type="entry name" value="7tm_1"/>
    <property type="match status" value="1"/>
</dbReference>
<evidence type="ECO:0000256" key="8">
    <source>
        <dbReference type="ARBA" id="ARBA00023157"/>
    </source>
</evidence>
<evidence type="ECO:0000259" key="14">
    <source>
        <dbReference type="PROSITE" id="PS50262"/>
    </source>
</evidence>
<dbReference type="PANTHER" id="PTHR24243">
    <property type="entry name" value="G-PROTEIN COUPLED RECEPTOR"/>
    <property type="match status" value="1"/>
</dbReference>
<dbReference type="GO" id="GO:0001607">
    <property type="term" value="F:neuromedin U receptor activity"/>
    <property type="evidence" value="ECO:0007669"/>
    <property type="project" value="InterPro"/>
</dbReference>
<proteinExistence type="inferred from homology"/>
<keyword evidence="11 12" id="KW-0807">Transducer</keyword>
<keyword evidence="4 12" id="KW-0812">Transmembrane</keyword>
<evidence type="ECO:0000313" key="15">
    <source>
        <dbReference type="Ensembl" id="ENSSGRP00000066145.1"/>
    </source>
</evidence>
<reference evidence="15" key="2">
    <citation type="submission" date="2025-09" db="UniProtKB">
        <authorList>
            <consortium name="Ensembl"/>
        </authorList>
    </citation>
    <scope>IDENTIFICATION</scope>
</reference>
<keyword evidence="5 13" id="KW-1133">Transmembrane helix</keyword>
<dbReference type="Ensembl" id="ENSSGRT00000070504.1">
    <property type="protein sequence ID" value="ENSSGRP00000066145.1"/>
    <property type="gene ID" value="ENSSGRG00000033998.1"/>
</dbReference>
<feature type="transmembrane region" description="Helical" evidence="13">
    <location>
        <begin position="158"/>
        <end position="180"/>
    </location>
</feature>
<dbReference type="PANTHER" id="PTHR24243:SF235">
    <property type="entry name" value="NEUROMEDIN-U RECEPTOR 1-RELATED"/>
    <property type="match status" value="1"/>
</dbReference>
<keyword evidence="3" id="KW-1003">Cell membrane</keyword>
<keyword evidence="16" id="KW-1185">Reference proteome</keyword>
<feature type="transmembrane region" description="Helical" evidence="13">
    <location>
        <begin position="253"/>
        <end position="276"/>
    </location>
</feature>
<reference evidence="15" key="1">
    <citation type="submission" date="2025-08" db="UniProtKB">
        <authorList>
            <consortium name="Ensembl"/>
        </authorList>
    </citation>
    <scope>IDENTIFICATION</scope>
</reference>
<feature type="transmembrane region" description="Helical" evidence="13">
    <location>
        <begin position="120"/>
        <end position="138"/>
    </location>
</feature>
<evidence type="ECO:0000256" key="11">
    <source>
        <dbReference type="ARBA" id="ARBA00023224"/>
    </source>
</evidence>
<keyword evidence="10" id="KW-0325">Glycoprotein</keyword>
<evidence type="ECO:0000256" key="12">
    <source>
        <dbReference type="RuleBase" id="RU000688"/>
    </source>
</evidence>
<dbReference type="SUPFAM" id="SSF81321">
    <property type="entry name" value="Family A G protein-coupled receptor-like"/>
    <property type="match status" value="1"/>
</dbReference>
<evidence type="ECO:0000256" key="1">
    <source>
        <dbReference type="ARBA" id="ARBA00003593"/>
    </source>
</evidence>
<feature type="transmembrane region" description="Helical" evidence="13">
    <location>
        <begin position="311"/>
        <end position="328"/>
    </location>
</feature>
<dbReference type="Gene3D" id="1.20.1070.10">
    <property type="entry name" value="Rhodopsin 7-helix transmembrane proteins"/>
    <property type="match status" value="1"/>
</dbReference>
<dbReference type="InterPro" id="IPR000276">
    <property type="entry name" value="GPCR_Rhodpsn"/>
</dbReference>
<dbReference type="PROSITE" id="PS00237">
    <property type="entry name" value="G_PROTEIN_RECEP_F1_1"/>
    <property type="match status" value="1"/>
</dbReference>
<keyword evidence="7 13" id="KW-0472">Membrane</keyword>
<dbReference type="PRINTS" id="PR01565">
    <property type="entry name" value="NEUROMEDINUR"/>
</dbReference>
<dbReference type="AlphaFoldDB" id="A0A672PY37"/>
<accession>A0A672PY37</accession>
<evidence type="ECO:0000256" key="9">
    <source>
        <dbReference type="ARBA" id="ARBA00023170"/>
    </source>
</evidence>
<comment type="subcellular location">
    <subcellularLocation>
        <location evidence="2">Cell membrane</location>
        <topology evidence="2">Multi-pass membrane protein</topology>
    </subcellularLocation>
</comment>
<comment type="function">
    <text evidence="1">Receptor for the neuromedin-U and neuromedin-S neuropeptides.</text>
</comment>
<name>A0A672PY37_SINGR</name>
<evidence type="ECO:0000313" key="16">
    <source>
        <dbReference type="Proteomes" id="UP000472262"/>
    </source>
</evidence>
<keyword evidence="9 12" id="KW-0675">Receptor</keyword>
<dbReference type="InParanoid" id="A0A672PY37"/>
<feature type="transmembrane region" description="Helical" evidence="13">
    <location>
        <begin position="201"/>
        <end position="220"/>
    </location>
</feature>